<dbReference type="VEuPathDB" id="FungiDB:Z519_12638"/>
<gene>
    <name evidence="3" type="ORF">Z519_12638</name>
</gene>
<dbReference type="AlphaFoldDB" id="A0A0D2H770"/>
<dbReference type="EMBL" id="KN847011">
    <property type="protein sequence ID" value="KIW86725.1"/>
    <property type="molecule type" value="Genomic_DNA"/>
</dbReference>
<dbReference type="GeneID" id="27705566"/>
<proteinExistence type="predicted"/>
<sequence>MSGIGEASLVVGLISSIIAIYEGTHEIYEAASDVEGLPRKFQLVADQIPLVLLACLADIVVRPNLRQHRNHHVVATHVSQDVAVLVALRGGGSGGCGPASLSRGPVRPPWDRYSPPCSSGVTGA</sequence>
<reference evidence="3" key="1">
    <citation type="submission" date="2015-01" db="EMBL/GenBank/DDBJ databases">
        <title>The Genome Sequence of Cladophialophora bantiana CBS 173.52.</title>
        <authorList>
            <consortium name="The Broad Institute Genomics Platform"/>
            <person name="Cuomo C."/>
            <person name="de Hoog S."/>
            <person name="Gorbushina A."/>
            <person name="Stielow B."/>
            <person name="Teixiera M."/>
            <person name="Abouelleil A."/>
            <person name="Chapman S.B."/>
            <person name="Priest M."/>
            <person name="Young S.K."/>
            <person name="Wortman J."/>
            <person name="Nusbaum C."/>
            <person name="Birren B."/>
        </authorList>
    </citation>
    <scope>NUCLEOTIDE SEQUENCE [LARGE SCALE GENOMIC DNA]</scope>
    <source>
        <strain evidence="3">CBS 173.52</strain>
    </source>
</reference>
<protein>
    <recommendedName>
        <fullName evidence="2">NACHT-NTPase and P-loop NTPases N-terminal domain-containing protein</fullName>
    </recommendedName>
</protein>
<evidence type="ECO:0000313" key="3">
    <source>
        <dbReference type="EMBL" id="KIW86725.1"/>
    </source>
</evidence>
<feature type="domain" description="NACHT-NTPase and P-loop NTPases N-terminal" evidence="2">
    <location>
        <begin position="14"/>
        <end position="52"/>
    </location>
</feature>
<dbReference type="Pfam" id="PF17107">
    <property type="entry name" value="SesA"/>
    <property type="match status" value="1"/>
</dbReference>
<keyword evidence="4" id="KW-1185">Reference proteome</keyword>
<organism evidence="3 4">
    <name type="scientific">Cladophialophora bantiana (strain ATCC 10958 / CBS 173.52 / CDC B-1940 / NIH 8579)</name>
    <name type="common">Xylohypha bantiana</name>
    <dbReference type="NCBI Taxonomy" id="1442370"/>
    <lineage>
        <taxon>Eukaryota</taxon>
        <taxon>Fungi</taxon>
        <taxon>Dikarya</taxon>
        <taxon>Ascomycota</taxon>
        <taxon>Pezizomycotina</taxon>
        <taxon>Eurotiomycetes</taxon>
        <taxon>Chaetothyriomycetidae</taxon>
        <taxon>Chaetothyriales</taxon>
        <taxon>Herpotrichiellaceae</taxon>
        <taxon>Cladophialophora</taxon>
    </lineage>
</organism>
<dbReference type="HOGENOM" id="CLU_2003664_0_0_1"/>
<evidence type="ECO:0000259" key="2">
    <source>
        <dbReference type="Pfam" id="PF17107"/>
    </source>
</evidence>
<dbReference type="OrthoDB" id="4161066at2759"/>
<dbReference type="InterPro" id="IPR031352">
    <property type="entry name" value="SesA"/>
</dbReference>
<evidence type="ECO:0000256" key="1">
    <source>
        <dbReference type="SAM" id="MobiDB-lite"/>
    </source>
</evidence>
<evidence type="ECO:0000313" key="4">
    <source>
        <dbReference type="Proteomes" id="UP000053789"/>
    </source>
</evidence>
<feature type="region of interest" description="Disordered" evidence="1">
    <location>
        <begin position="93"/>
        <end position="124"/>
    </location>
</feature>
<accession>A0A0D2H770</accession>
<dbReference type="Proteomes" id="UP000053789">
    <property type="component" value="Unassembled WGS sequence"/>
</dbReference>
<dbReference type="RefSeq" id="XP_016613394.1">
    <property type="nucleotide sequence ID" value="XM_016770343.1"/>
</dbReference>
<name>A0A0D2H770_CLAB1</name>